<accession>A0A084W4N0</accession>
<keyword evidence="4" id="KW-1185">Reference proteome</keyword>
<evidence type="ECO:0000313" key="4">
    <source>
        <dbReference type="Proteomes" id="UP000030765"/>
    </source>
</evidence>
<dbReference type="EnsemblMetazoa" id="ASIC013133-RA">
    <property type="protein sequence ID" value="ASIC013133-PA"/>
    <property type="gene ID" value="ASIC013133"/>
</dbReference>
<sequence>MPSGTRCRDPIRLWKDHAARYSATGNATHDKPGRCSTENKTRYRNSGARSA</sequence>
<feature type="region of interest" description="Disordered" evidence="1">
    <location>
        <begin position="23"/>
        <end position="51"/>
    </location>
</feature>
<name>A0A084W4N0_ANOSI</name>
<reference evidence="2 4" key="1">
    <citation type="journal article" date="2014" name="BMC Genomics">
        <title>Genome sequence of Anopheles sinensis provides insight into genetics basis of mosquito competence for malaria parasites.</title>
        <authorList>
            <person name="Zhou D."/>
            <person name="Zhang D."/>
            <person name="Ding G."/>
            <person name="Shi L."/>
            <person name="Hou Q."/>
            <person name="Ye Y."/>
            <person name="Xu Y."/>
            <person name="Zhou H."/>
            <person name="Xiong C."/>
            <person name="Li S."/>
            <person name="Yu J."/>
            <person name="Hong S."/>
            <person name="Yu X."/>
            <person name="Zou P."/>
            <person name="Chen C."/>
            <person name="Chang X."/>
            <person name="Wang W."/>
            <person name="Lv Y."/>
            <person name="Sun Y."/>
            <person name="Ma L."/>
            <person name="Shen B."/>
            <person name="Zhu C."/>
        </authorList>
    </citation>
    <scope>NUCLEOTIDE SEQUENCE [LARGE SCALE GENOMIC DNA]</scope>
</reference>
<dbReference type="AlphaFoldDB" id="A0A084W4N0"/>
<feature type="compositionally biased region" description="Basic and acidic residues" evidence="1">
    <location>
        <begin position="28"/>
        <end position="41"/>
    </location>
</feature>
<evidence type="ECO:0000256" key="1">
    <source>
        <dbReference type="SAM" id="MobiDB-lite"/>
    </source>
</evidence>
<protein>
    <submittedName>
        <fullName evidence="2 3">Uncharacterized protein</fullName>
    </submittedName>
</protein>
<proteinExistence type="predicted"/>
<dbReference type="Proteomes" id="UP000030765">
    <property type="component" value="Unassembled WGS sequence"/>
</dbReference>
<dbReference type="EMBL" id="KE525299">
    <property type="protein sequence ID" value="KFB45174.1"/>
    <property type="molecule type" value="Genomic_DNA"/>
</dbReference>
<gene>
    <name evidence="2" type="ORF">ZHAS_00013133</name>
</gene>
<evidence type="ECO:0000313" key="2">
    <source>
        <dbReference type="EMBL" id="KFB45174.1"/>
    </source>
</evidence>
<reference evidence="3" key="2">
    <citation type="submission" date="2020-05" db="UniProtKB">
        <authorList>
            <consortium name="EnsemblMetazoa"/>
        </authorList>
    </citation>
    <scope>IDENTIFICATION</scope>
</reference>
<organism evidence="2">
    <name type="scientific">Anopheles sinensis</name>
    <name type="common">Mosquito</name>
    <dbReference type="NCBI Taxonomy" id="74873"/>
    <lineage>
        <taxon>Eukaryota</taxon>
        <taxon>Metazoa</taxon>
        <taxon>Ecdysozoa</taxon>
        <taxon>Arthropoda</taxon>
        <taxon>Hexapoda</taxon>
        <taxon>Insecta</taxon>
        <taxon>Pterygota</taxon>
        <taxon>Neoptera</taxon>
        <taxon>Endopterygota</taxon>
        <taxon>Diptera</taxon>
        <taxon>Nematocera</taxon>
        <taxon>Culicoidea</taxon>
        <taxon>Culicidae</taxon>
        <taxon>Anophelinae</taxon>
        <taxon>Anopheles</taxon>
    </lineage>
</organism>
<dbReference type="VEuPathDB" id="VectorBase:ASIC013133"/>
<evidence type="ECO:0000313" key="3">
    <source>
        <dbReference type="EnsemblMetazoa" id="ASIC013133-PA"/>
    </source>
</evidence>
<dbReference type="EMBL" id="ATLV01020352">
    <property type="status" value="NOT_ANNOTATED_CDS"/>
    <property type="molecule type" value="Genomic_DNA"/>
</dbReference>